<organism evidence="1 2">
    <name type="scientific">Nocardiopsis coralli</name>
    <dbReference type="NCBI Taxonomy" id="2772213"/>
    <lineage>
        <taxon>Bacteria</taxon>
        <taxon>Bacillati</taxon>
        <taxon>Actinomycetota</taxon>
        <taxon>Actinomycetes</taxon>
        <taxon>Streptosporangiales</taxon>
        <taxon>Nocardiopsidaceae</taxon>
        <taxon>Nocardiopsis</taxon>
    </lineage>
</organism>
<proteinExistence type="predicted"/>
<accession>A0ABR9P4T9</accession>
<protein>
    <submittedName>
        <fullName evidence="1">Uncharacterized protein</fullName>
    </submittedName>
</protein>
<dbReference type="EMBL" id="JADBGI010000006">
    <property type="protein sequence ID" value="MBE2998830.1"/>
    <property type="molecule type" value="Genomic_DNA"/>
</dbReference>
<evidence type="ECO:0000313" key="2">
    <source>
        <dbReference type="Proteomes" id="UP000806528"/>
    </source>
</evidence>
<reference evidence="1 2" key="1">
    <citation type="submission" date="2020-09" db="EMBL/GenBank/DDBJ databases">
        <title>Diversity and distribution of actinomycetes associated with coral in the coast of Hainan.</title>
        <authorList>
            <person name="Li F."/>
        </authorList>
    </citation>
    <scope>NUCLEOTIDE SEQUENCE [LARGE SCALE GENOMIC DNA]</scope>
    <source>
        <strain evidence="1 2">HNM0947</strain>
    </source>
</reference>
<gene>
    <name evidence="1" type="ORF">IDM40_08950</name>
</gene>
<sequence length="73" mass="8591">MLHHAYGKIGPWNEWGAQARLVRQTIFDALGNRIIERHFDEAGNIAHEERNAPTRLWRDPATGEERPAPWLWY</sequence>
<name>A0ABR9P4T9_9ACTN</name>
<keyword evidence="2" id="KW-1185">Reference proteome</keyword>
<comment type="caution">
    <text evidence="1">The sequence shown here is derived from an EMBL/GenBank/DDBJ whole genome shotgun (WGS) entry which is preliminary data.</text>
</comment>
<evidence type="ECO:0000313" key="1">
    <source>
        <dbReference type="EMBL" id="MBE2998830.1"/>
    </source>
</evidence>
<dbReference type="Proteomes" id="UP000806528">
    <property type="component" value="Unassembled WGS sequence"/>
</dbReference>